<dbReference type="PANTHER" id="PTHR10668:SF103">
    <property type="entry name" value="PYRIDINE NUCLEOTIDE-DISULFIDE OXIDOREDUCTASE DOMAIN-CONTAINING PROTEIN 2"/>
    <property type="match status" value="1"/>
</dbReference>
<evidence type="ECO:0000256" key="2">
    <source>
        <dbReference type="ARBA" id="ARBA00038825"/>
    </source>
</evidence>
<dbReference type="PANTHER" id="PTHR10668">
    <property type="entry name" value="PHYTOENE DEHYDROGENASE"/>
    <property type="match status" value="1"/>
</dbReference>
<dbReference type="Pfam" id="PF01593">
    <property type="entry name" value="Amino_oxidase"/>
    <property type="match status" value="1"/>
</dbReference>
<name>Q0RHX5_FRAAA</name>
<evidence type="ECO:0000256" key="3">
    <source>
        <dbReference type="ARBA" id="ARBA00040298"/>
    </source>
</evidence>
<dbReference type="Gene3D" id="3.50.50.60">
    <property type="entry name" value="FAD/NAD(P)-binding domain"/>
    <property type="match status" value="2"/>
</dbReference>
<evidence type="ECO:0000313" key="6">
    <source>
        <dbReference type="Proteomes" id="UP000000657"/>
    </source>
</evidence>
<reference evidence="5 6" key="1">
    <citation type="journal article" date="2007" name="Genome Res.">
        <title>Genome characteristics of facultatively symbiotic Frankia sp. strains reflect host range and host plant biogeography.</title>
        <authorList>
            <person name="Normand P."/>
            <person name="Lapierre P."/>
            <person name="Tisa L.S."/>
            <person name="Gogarten J.P."/>
            <person name="Alloisio N."/>
            <person name="Bagnarol E."/>
            <person name="Bassi C.A."/>
            <person name="Berry A.M."/>
            <person name="Bickhart D.M."/>
            <person name="Choisne N."/>
            <person name="Couloux A."/>
            <person name="Cournoyer B."/>
            <person name="Cruveiller S."/>
            <person name="Daubin V."/>
            <person name="Demange N."/>
            <person name="Francino M.P."/>
            <person name="Goltsman E."/>
            <person name="Huang Y."/>
            <person name="Kopp O.R."/>
            <person name="Labarre L."/>
            <person name="Lapidus A."/>
            <person name="Lavire C."/>
            <person name="Marechal J."/>
            <person name="Martinez M."/>
            <person name="Mastronunzio J.E."/>
            <person name="Mullin B.C."/>
            <person name="Niemann J."/>
            <person name="Pujic P."/>
            <person name="Rawnsley T."/>
            <person name="Rouy Z."/>
            <person name="Schenowitz C."/>
            <person name="Sellstedt A."/>
            <person name="Tavares F."/>
            <person name="Tomkins J.P."/>
            <person name="Vallenet D."/>
            <person name="Valverde C."/>
            <person name="Wall L.G."/>
            <person name="Wang Y."/>
            <person name="Medigue C."/>
            <person name="Benson D.R."/>
        </authorList>
    </citation>
    <scope>NUCLEOTIDE SEQUENCE [LARGE SCALE GENOMIC DNA]</scope>
    <source>
        <strain evidence="6">DSM 45986 / CECT 9034 / ACN14a</strain>
    </source>
</reference>
<dbReference type="Pfam" id="PF13450">
    <property type="entry name" value="NAD_binding_8"/>
    <property type="match status" value="1"/>
</dbReference>
<comment type="function">
    <text evidence="1">Probable oxidoreductase that may play a role as regulator of mitochondrial function.</text>
</comment>
<organism evidence="5 6">
    <name type="scientific">Frankia alni (strain DSM 45986 / CECT 9034 / ACN14a)</name>
    <dbReference type="NCBI Taxonomy" id="326424"/>
    <lineage>
        <taxon>Bacteria</taxon>
        <taxon>Bacillati</taxon>
        <taxon>Actinomycetota</taxon>
        <taxon>Actinomycetes</taxon>
        <taxon>Frankiales</taxon>
        <taxon>Frankiaceae</taxon>
        <taxon>Frankia</taxon>
    </lineage>
</organism>
<dbReference type="AlphaFoldDB" id="Q0RHX5"/>
<evidence type="ECO:0000256" key="1">
    <source>
        <dbReference type="ARBA" id="ARBA00037217"/>
    </source>
</evidence>
<sequence>MTRTAQCPPSGLSSADDLPAKADVVVVGGGHNGLTCAAYLARAGWSVVVVEARGEFGGCAATVDAIGARVNICNCDHTMVLASGIVDDLELGAYGLRYLDVDPMGIAVGWGDEPAFVHWRSVERTIDGLARTDPAAAAAYRRYLDVALPAARLVQSVQGTRPSTAAIAATAARRRLRGSAAVLDWARRSLLDVLTSFGLPPWLIAAAGTNGPAVWGLAPDAPGSGLGALGFAMRHLVGVGRPVGGSGALPAALAACVRAHGGLLVTGARVGGVLVRDGRVRGVRLDDGREVSAPTVVTATDPRTLLVDWLDGVPAAARLHARWAAAPAVDGYESKVDAVVTALPALRAVARIGADVLPAEARQVPTTIVSPTVSQQVAAAAARGRGLVSDPPMFLVNTPSVLDPSLRPAADAHLLSLEVLWTPYTLRGGWTDSTQPWSWLRRLASLGDPGLVASVRDWRAMTPPDYEREFSLPRGYAPSFPGGVVAALLGRQRELSRYRTPVAGLYLTGAGTFPGAGVWGASGRNTAEVVLASRRRDR</sequence>
<protein>
    <recommendedName>
        <fullName evidence="3">Pyridine nucleotide-disulfide oxidoreductase domain-containing protein 2</fullName>
    </recommendedName>
</protein>
<comment type="subunit">
    <text evidence="2">Interacts with COX5B; this interaction may contribute to localize PYROXD2 to the inner face of the inner mitochondrial membrane.</text>
</comment>
<evidence type="ECO:0000259" key="4">
    <source>
        <dbReference type="Pfam" id="PF01593"/>
    </source>
</evidence>
<dbReference type="RefSeq" id="WP_011605382.1">
    <property type="nucleotide sequence ID" value="NC_008278.1"/>
</dbReference>
<dbReference type="InterPro" id="IPR036188">
    <property type="entry name" value="FAD/NAD-bd_sf"/>
</dbReference>
<dbReference type="InterPro" id="IPR002937">
    <property type="entry name" value="Amino_oxidase"/>
</dbReference>
<dbReference type="GO" id="GO:0005829">
    <property type="term" value="C:cytosol"/>
    <property type="evidence" value="ECO:0007669"/>
    <property type="project" value="TreeGrafter"/>
</dbReference>
<dbReference type="GO" id="GO:0016491">
    <property type="term" value="F:oxidoreductase activity"/>
    <property type="evidence" value="ECO:0007669"/>
    <property type="project" value="InterPro"/>
</dbReference>
<dbReference type="OrthoDB" id="9774675at2"/>
<dbReference type="HOGENOM" id="CLU_019327_0_1_11"/>
<feature type="domain" description="Amine oxidase" evidence="4">
    <location>
        <begin position="238"/>
        <end position="306"/>
    </location>
</feature>
<proteinExistence type="predicted"/>
<dbReference type="KEGG" id="fal:FRAAL4256"/>
<dbReference type="STRING" id="326424.FRAAL4256"/>
<dbReference type="eggNOG" id="COG1233">
    <property type="taxonomic scope" value="Bacteria"/>
</dbReference>
<dbReference type="Proteomes" id="UP000000657">
    <property type="component" value="Chromosome"/>
</dbReference>
<dbReference type="SUPFAM" id="SSF51905">
    <property type="entry name" value="FAD/NAD(P)-binding domain"/>
    <property type="match status" value="1"/>
</dbReference>
<evidence type="ECO:0000313" key="5">
    <source>
        <dbReference type="EMBL" id="CAJ62898.1"/>
    </source>
</evidence>
<gene>
    <name evidence="5" type="ordered locus">FRAAL4256</name>
</gene>
<keyword evidence="6" id="KW-1185">Reference proteome</keyword>
<dbReference type="EMBL" id="CT573213">
    <property type="protein sequence ID" value="CAJ62898.1"/>
    <property type="molecule type" value="Genomic_DNA"/>
</dbReference>
<accession>Q0RHX5</accession>